<dbReference type="EMBL" id="MLET01000003">
    <property type="protein sequence ID" value="POD70743.1"/>
    <property type="molecule type" value="Genomic_DNA"/>
</dbReference>
<proteinExistence type="predicted"/>
<evidence type="ECO:0000256" key="1">
    <source>
        <dbReference type="SAM" id="MobiDB-lite"/>
    </source>
</evidence>
<organism evidence="2 3">
    <name type="scientific">Pseudomonas syringae group genomosp. 3</name>
    <dbReference type="NCBI Taxonomy" id="251701"/>
    <lineage>
        <taxon>Bacteria</taxon>
        <taxon>Pseudomonadati</taxon>
        <taxon>Pseudomonadota</taxon>
        <taxon>Gammaproteobacteria</taxon>
        <taxon>Pseudomonadales</taxon>
        <taxon>Pseudomonadaceae</taxon>
        <taxon>Pseudomonas</taxon>
    </lineage>
</organism>
<evidence type="ECO:0000313" key="2">
    <source>
        <dbReference type="EMBL" id="POD70743.1"/>
    </source>
</evidence>
<feature type="region of interest" description="Disordered" evidence="1">
    <location>
        <begin position="1"/>
        <end position="21"/>
    </location>
</feature>
<protein>
    <submittedName>
        <fullName evidence="2">Uncharacterized protein</fullName>
    </submittedName>
</protein>
<name>A0ABD6VFY7_9PSED</name>
<sequence length="69" mass="7774">MNLPMIDIKGTPPAHLANGQRHDASVKKAELLLTQRNPHLIQVILQHKPCFETRVRKLSIQLCIPTVSN</sequence>
<accession>A0ABD6VFY7</accession>
<gene>
    <name evidence="2" type="ORF">BKM07_08005</name>
</gene>
<evidence type="ECO:0000313" key="3">
    <source>
        <dbReference type="Proteomes" id="UP000236998"/>
    </source>
</evidence>
<reference evidence="2 3" key="1">
    <citation type="submission" date="2016-10" db="EMBL/GenBank/DDBJ databases">
        <title>Comparative genomics of Pseudomonas syringae.</title>
        <authorList>
            <person name="Hulin M.T."/>
        </authorList>
    </citation>
    <scope>NUCLEOTIDE SEQUENCE [LARGE SCALE GENOMIC DNA]</scope>
    <source>
        <strain evidence="2 3">9643</strain>
    </source>
</reference>
<dbReference type="AlphaFoldDB" id="A0ABD6VFY7"/>
<comment type="caution">
    <text evidence="2">The sequence shown here is derived from an EMBL/GenBank/DDBJ whole genome shotgun (WGS) entry which is preliminary data.</text>
</comment>
<dbReference type="Proteomes" id="UP000236998">
    <property type="component" value="Unassembled WGS sequence"/>
</dbReference>